<evidence type="ECO:0000259" key="1">
    <source>
        <dbReference type="Pfam" id="PF24173"/>
    </source>
</evidence>
<protein>
    <submittedName>
        <fullName evidence="3">TEL2-interacting protein 1</fullName>
    </submittedName>
</protein>
<proteinExistence type="predicted"/>
<dbReference type="Pfam" id="PF24176">
    <property type="entry name" value="TPR_TTI1_2nd"/>
    <property type="match status" value="1"/>
</dbReference>
<feature type="non-terminal residue" evidence="3">
    <location>
        <position position="928"/>
    </location>
</feature>
<evidence type="ECO:0000313" key="3">
    <source>
        <dbReference type="EMBL" id="RCH89415.1"/>
    </source>
</evidence>
<dbReference type="GO" id="GO:0005737">
    <property type="term" value="C:cytoplasm"/>
    <property type="evidence" value="ECO:0007669"/>
    <property type="project" value="TreeGrafter"/>
</dbReference>
<dbReference type="InterPro" id="IPR057567">
    <property type="entry name" value="TPR_TTI1_C"/>
</dbReference>
<dbReference type="PANTHER" id="PTHR18460:SF3">
    <property type="entry name" value="TELO2-INTERACTING PROTEIN 1 HOMOLOG"/>
    <property type="match status" value="1"/>
</dbReference>
<comment type="caution">
    <text evidence="3">The sequence shown here is derived from an EMBL/GenBank/DDBJ whole genome shotgun (WGS) entry which is preliminary data.</text>
</comment>
<feature type="non-terminal residue" evidence="3">
    <location>
        <position position="1"/>
    </location>
</feature>
<keyword evidence="4" id="KW-1185">Reference proteome</keyword>
<evidence type="ECO:0000313" key="4">
    <source>
        <dbReference type="Proteomes" id="UP000253551"/>
    </source>
</evidence>
<feature type="domain" description="TTI1 C-terminal TPR" evidence="2">
    <location>
        <begin position="622"/>
        <end position="868"/>
    </location>
</feature>
<dbReference type="InterPro" id="IPR052587">
    <property type="entry name" value="TELO2-interacting_protein_1"/>
</dbReference>
<dbReference type="Pfam" id="PF24173">
    <property type="entry name" value="TPR_TTI1_N"/>
    <property type="match status" value="1"/>
</dbReference>
<dbReference type="InterPro" id="IPR049362">
    <property type="entry name" value="TTI1_rpt"/>
</dbReference>
<dbReference type="SUPFAM" id="SSF48371">
    <property type="entry name" value="ARM repeat"/>
    <property type="match status" value="1"/>
</dbReference>
<dbReference type="OrthoDB" id="49511at2759"/>
<evidence type="ECO:0000259" key="2">
    <source>
        <dbReference type="Pfam" id="PF24181"/>
    </source>
</evidence>
<organism evidence="3 4">
    <name type="scientific">Rhizopus stolonifer</name>
    <name type="common">Rhizopus nigricans</name>
    <dbReference type="NCBI Taxonomy" id="4846"/>
    <lineage>
        <taxon>Eukaryota</taxon>
        <taxon>Fungi</taxon>
        <taxon>Fungi incertae sedis</taxon>
        <taxon>Mucoromycota</taxon>
        <taxon>Mucoromycotina</taxon>
        <taxon>Mucoromycetes</taxon>
        <taxon>Mucorales</taxon>
        <taxon>Mucorineae</taxon>
        <taxon>Rhizopodaceae</taxon>
        <taxon>Rhizopus</taxon>
    </lineage>
</organism>
<name>A0A367JHQ5_RHIST</name>
<dbReference type="Proteomes" id="UP000253551">
    <property type="component" value="Unassembled WGS sequence"/>
</dbReference>
<dbReference type="AlphaFoldDB" id="A0A367JHQ5"/>
<gene>
    <name evidence="3" type="primary">TTI1</name>
    <name evidence="3" type="ORF">CU098_001110</name>
</gene>
<accession>A0A367JHQ5</accession>
<dbReference type="STRING" id="4846.A0A367JHQ5"/>
<dbReference type="EMBL" id="PJQM01003338">
    <property type="protein sequence ID" value="RCH89415.1"/>
    <property type="molecule type" value="Genomic_DNA"/>
</dbReference>
<dbReference type="PANTHER" id="PTHR18460">
    <property type="entry name" value="TEL2 INTERACTING PROTEIN 1 TTI1 FAMILY MEMBER"/>
    <property type="match status" value="1"/>
</dbReference>
<dbReference type="InterPro" id="IPR016024">
    <property type="entry name" value="ARM-type_fold"/>
</dbReference>
<dbReference type="Pfam" id="PF21547">
    <property type="entry name" value="TTI1"/>
    <property type="match status" value="1"/>
</dbReference>
<sequence length="928" mass="105562">FIDHEKSKASEEIKHWAVQCLSVTLPAKHKEGRYGVTDIYVPLVQSIQQQIPIASHTIMGLLSIIRFEHKLSLRLDAIRVLSQLLLDNLIEVDILAGLLPGVVSKLCAAIRQKSVHEHHSVICDLLTLLTDMIKKVMADDTNPTLVGMQSWQDLIKNKETVEDKTVRNAAWYANTQNNMAPILGQILMPVFYPDWRTRLGFVEFAYSILFHCPRTLNACVKSFTEVLVLHMDDAYEQVSTTCKLRMQVLISNPGFEQAMVPVLKDNLYDWMHLFPHYMISKDEQEKNVAMSLMTGLLILLGDQSESVLSTVLPRISDGWMTALQVDQDCLDALQEHTGQRLIQLQQNTAVYPRIRLKHVVSDVTADRVGRLLNTIGKYCDLSTWVHHFMRYISSESNDPQAAYIVYALFSGAAQQNDDWFVEDTKQLELEAIGLQVMQDMMDMLIKTNTTTRSLTQLHTVDQEIGYIFIVCFSLQTTGFIACLLDQDVLQEQLMTILYPLLAQLGSPNVYIHTYALMTLDNIAYKCGLENTQALAIHNIDYVINMISQHMTVLTQHVRVLLVLKALIHVGGRTSIQYLDDSVQEIYDAFERYGEHEGLSMQLCSVLFEIEEQVSLEVKAFIEQKEQPLSEDKQSMENIGKYFLERQEQGLHDHLTLAETMEQENTQDTPKEDKEPPLTHEQDMVKHIMDKASHFLSASQPQLRSQVLSLLTKGVSVLSDHPQQLNPLIYSMWSSIVYRFEDSQNYVVFAAAQLIEAVAQVSTDFLSSKFERDLWPRFKMILQKGVQAAKSDPTSTGYSVYSLYHRTQHCLMKTLTCIAYDVPMRQWLVKDILQSSQFYYANPQVHEQLSNACSNLHKALATQQPDTVWLYELQQDIVSPSPLLDSGTSLSIQYLGSVIGLDSLSDSLTETTKPKKPSSFDFSLLDSRK</sequence>
<feature type="domain" description="TTI1 N-terminal TPR" evidence="1">
    <location>
        <begin position="7"/>
        <end position="233"/>
    </location>
</feature>
<dbReference type="Pfam" id="PF24181">
    <property type="entry name" value="TPR_TTI1_C"/>
    <property type="match status" value="1"/>
</dbReference>
<dbReference type="InterPro" id="IPR057566">
    <property type="entry name" value="TPR_TTI1_N"/>
</dbReference>
<reference evidence="3 4" key="1">
    <citation type="journal article" date="2018" name="G3 (Bethesda)">
        <title>Phylogenetic and Phylogenomic Definition of Rhizopus Species.</title>
        <authorList>
            <person name="Gryganskyi A.P."/>
            <person name="Golan J."/>
            <person name="Dolatabadi S."/>
            <person name="Mondo S."/>
            <person name="Robb S."/>
            <person name="Idnurm A."/>
            <person name="Muszewska A."/>
            <person name="Steczkiewicz K."/>
            <person name="Masonjones S."/>
            <person name="Liao H.L."/>
            <person name="Gajdeczka M.T."/>
            <person name="Anike F."/>
            <person name="Vuek A."/>
            <person name="Anishchenko I.M."/>
            <person name="Voigt K."/>
            <person name="de Hoog G.S."/>
            <person name="Smith M.E."/>
            <person name="Heitman J."/>
            <person name="Vilgalys R."/>
            <person name="Stajich J.E."/>
        </authorList>
    </citation>
    <scope>NUCLEOTIDE SEQUENCE [LARGE SCALE GENOMIC DNA]</scope>
    <source>
        <strain evidence="3 4">LSU 92-RS-03</strain>
    </source>
</reference>